<comment type="subcellular location">
    <subcellularLocation>
        <location evidence="1">Cell envelope</location>
    </subcellularLocation>
</comment>
<evidence type="ECO:0000256" key="5">
    <source>
        <dbReference type="RuleBase" id="RU003512"/>
    </source>
</evidence>
<dbReference type="InterPro" id="IPR006127">
    <property type="entry name" value="ZnuA-like"/>
</dbReference>
<reference evidence="6 7" key="1">
    <citation type="submission" date="2017-06" db="EMBL/GenBank/DDBJ databases">
        <title>Genome sequencing of cyanobaciteial culture collection at National Institute for Environmental Studies (NIES).</title>
        <authorList>
            <person name="Hirose Y."/>
            <person name="Shimura Y."/>
            <person name="Fujisawa T."/>
            <person name="Nakamura Y."/>
            <person name="Kawachi M."/>
        </authorList>
    </citation>
    <scope>NUCLEOTIDE SEQUENCE [LARGE SCALE GENOMIC DNA]</scope>
    <source>
        <strain evidence="6 7">NIES-267</strain>
    </source>
</reference>
<evidence type="ECO:0000313" key="7">
    <source>
        <dbReference type="Proteomes" id="UP000218418"/>
    </source>
</evidence>
<dbReference type="PRINTS" id="PR00690">
    <property type="entry name" value="ADHESNFAMILY"/>
</dbReference>
<accession>A0A1Z4LVC7</accession>
<dbReference type="GO" id="GO:0007155">
    <property type="term" value="P:cell adhesion"/>
    <property type="evidence" value="ECO:0007669"/>
    <property type="project" value="InterPro"/>
</dbReference>
<evidence type="ECO:0000256" key="4">
    <source>
        <dbReference type="ARBA" id="ARBA00022729"/>
    </source>
</evidence>
<evidence type="ECO:0000256" key="2">
    <source>
        <dbReference type="ARBA" id="ARBA00022448"/>
    </source>
</evidence>
<dbReference type="InterPro" id="IPR006129">
    <property type="entry name" value="AdhesinB"/>
</dbReference>
<evidence type="ECO:0000256" key="1">
    <source>
        <dbReference type="ARBA" id="ARBA00004196"/>
    </source>
</evidence>
<keyword evidence="2 5" id="KW-0813">Transport</keyword>
<dbReference type="Gene3D" id="3.40.50.1980">
    <property type="entry name" value="Nitrogenase molybdenum iron protein domain"/>
    <property type="match status" value="2"/>
</dbReference>
<dbReference type="PROSITE" id="PS51257">
    <property type="entry name" value="PROKAR_LIPOPROTEIN"/>
    <property type="match status" value="1"/>
</dbReference>
<evidence type="ECO:0000313" key="6">
    <source>
        <dbReference type="EMBL" id="BAY85038.1"/>
    </source>
</evidence>
<gene>
    <name evidence="6" type="ORF">NIES267_45360</name>
</gene>
<comment type="similarity">
    <text evidence="5">Belongs to the bacterial solute-binding protein 9 family.</text>
</comment>
<keyword evidence="4" id="KW-0732">Signal</keyword>
<organism evidence="6 7">
    <name type="scientific">Calothrix parasitica NIES-267</name>
    <dbReference type="NCBI Taxonomy" id="1973488"/>
    <lineage>
        <taxon>Bacteria</taxon>
        <taxon>Bacillati</taxon>
        <taxon>Cyanobacteriota</taxon>
        <taxon>Cyanophyceae</taxon>
        <taxon>Nostocales</taxon>
        <taxon>Calotrichaceae</taxon>
        <taxon>Calothrix</taxon>
    </lineage>
</organism>
<dbReference type="Pfam" id="PF01297">
    <property type="entry name" value="ZnuA"/>
    <property type="match status" value="1"/>
</dbReference>
<dbReference type="PANTHER" id="PTHR42953:SF1">
    <property type="entry name" value="METAL-BINDING PROTEIN HI_0362-RELATED"/>
    <property type="match status" value="1"/>
</dbReference>
<dbReference type="SUPFAM" id="SSF53807">
    <property type="entry name" value="Helical backbone' metal receptor"/>
    <property type="match status" value="1"/>
</dbReference>
<dbReference type="InterPro" id="IPR006128">
    <property type="entry name" value="Lipoprotein_PsaA-like"/>
</dbReference>
<sequence length="331" mass="37058">MLEKLPLNKALRILLIFFSVSIYGCNNSDANKITAYTTTVTTTTKVQEDLPKVVATTSILCDLTKQIAEKTINLTCLTPPSISSKVYQPTPADQEAINQAKLIIFNGYNLEPRLEKFILSSKNKAPKLPVAKIAVPSPLMITRNGKKVADPYVWHNAKNAVKMVDVISINLIRDIPENAEFYKSNTKKIKKQLSELDSWIKARIESIPPKKRTLVTTHDEMAYYVRAYGFKLAGTLRFISPTEQTSDTKVKLLANTLVKSQVPTIFAQPTISPELIKAVAKEAQLNISDRQLYTENLGLPGSEADTYQKMMMANTRTILEGLEGTYLRFEK</sequence>
<dbReference type="GO" id="GO:0046872">
    <property type="term" value="F:metal ion binding"/>
    <property type="evidence" value="ECO:0007669"/>
    <property type="project" value="UniProtKB-KW"/>
</dbReference>
<proteinExistence type="inferred from homology"/>
<dbReference type="EMBL" id="AP018227">
    <property type="protein sequence ID" value="BAY85038.1"/>
    <property type="molecule type" value="Genomic_DNA"/>
</dbReference>
<dbReference type="InterPro" id="IPR050492">
    <property type="entry name" value="Bact_metal-bind_prot9"/>
</dbReference>
<keyword evidence="7" id="KW-1185">Reference proteome</keyword>
<dbReference type="GO" id="GO:0030001">
    <property type="term" value="P:metal ion transport"/>
    <property type="evidence" value="ECO:0007669"/>
    <property type="project" value="InterPro"/>
</dbReference>
<dbReference type="PANTHER" id="PTHR42953">
    <property type="entry name" value="HIGH-AFFINITY ZINC UPTAKE SYSTEM PROTEIN ZNUA-RELATED"/>
    <property type="match status" value="1"/>
</dbReference>
<keyword evidence="3" id="KW-0479">Metal-binding</keyword>
<dbReference type="GO" id="GO:0030313">
    <property type="term" value="C:cell envelope"/>
    <property type="evidence" value="ECO:0007669"/>
    <property type="project" value="UniProtKB-SubCell"/>
</dbReference>
<protein>
    <submittedName>
        <fullName evidence="6">Periplasmic solute binding protein</fullName>
    </submittedName>
</protein>
<evidence type="ECO:0000256" key="3">
    <source>
        <dbReference type="ARBA" id="ARBA00022723"/>
    </source>
</evidence>
<dbReference type="OrthoDB" id="9793396at2"/>
<name>A0A1Z4LVC7_9CYAN</name>
<dbReference type="Proteomes" id="UP000218418">
    <property type="component" value="Chromosome"/>
</dbReference>
<dbReference type="PRINTS" id="PR00691">
    <property type="entry name" value="ADHESINB"/>
</dbReference>
<dbReference type="AlphaFoldDB" id="A0A1Z4LVC7"/>